<evidence type="ECO:0000313" key="2">
    <source>
        <dbReference type="EMBL" id="GJN03977.1"/>
    </source>
</evidence>
<feature type="compositionally biased region" description="Basic residues" evidence="1">
    <location>
        <begin position="205"/>
        <end position="217"/>
    </location>
</feature>
<proteinExistence type="predicted"/>
<dbReference type="Proteomes" id="UP001054889">
    <property type="component" value="Unassembled WGS sequence"/>
</dbReference>
<protein>
    <recommendedName>
        <fullName evidence="4">DUF1618 domain-containing protein</fullName>
    </recommendedName>
</protein>
<dbReference type="PANTHER" id="PTHR33074:SF139">
    <property type="entry name" value="OS09G0567000 PROTEIN"/>
    <property type="match status" value="1"/>
</dbReference>
<sequence length="261" mass="29686">MIKYVALQARWKPGQGFRGRYAKDGWVSSTWKRPVLASHLEDAWASVCTTESSAIPVDNLHFQVLPKVLDREGKPMPPFKGIDIRQPTLSLSKDDGTVYFMTKKDQHDDKAWVIAVDMGNNTLRGVAEFAAERTVFRQNETRKMMCDAMGDGVVLMLGVVNDGGVRPDFVGGDNSRERDKAETGWAEALLRPRWEERRRWRRSFARAGKKRQRRRRSSARDGKKGGGPWSKLDEELLRQRSGAWRRRARADAFIGGRRAVG</sequence>
<dbReference type="EMBL" id="BQKI01000010">
    <property type="protein sequence ID" value="GJN03977.1"/>
    <property type="molecule type" value="Genomic_DNA"/>
</dbReference>
<evidence type="ECO:0008006" key="4">
    <source>
        <dbReference type="Google" id="ProtNLM"/>
    </source>
</evidence>
<accession>A0AAV5CZS2</accession>
<comment type="caution">
    <text evidence="2">The sequence shown here is derived from an EMBL/GenBank/DDBJ whole genome shotgun (WGS) entry which is preliminary data.</text>
</comment>
<dbReference type="PANTHER" id="PTHR33074">
    <property type="entry name" value="EXPRESSED PROTEIN-RELATED"/>
    <property type="match status" value="1"/>
</dbReference>
<reference evidence="2" key="2">
    <citation type="submission" date="2021-12" db="EMBL/GenBank/DDBJ databases">
        <title>Resequencing data analysis of finger millet.</title>
        <authorList>
            <person name="Hatakeyama M."/>
            <person name="Aluri S."/>
            <person name="Balachadran M.T."/>
            <person name="Sivarajan S.R."/>
            <person name="Poveda L."/>
            <person name="Shimizu-Inatsugi R."/>
            <person name="Schlapbach R."/>
            <person name="Sreeman S.M."/>
            <person name="Shimizu K.K."/>
        </authorList>
    </citation>
    <scope>NUCLEOTIDE SEQUENCE</scope>
</reference>
<evidence type="ECO:0000313" key="3">
    <source>
        <dbReference type="Proteomes" id="UP001054889"/>
    </source>
</evidence>
<name>A0AAV5CZS2_ELECO</name>
<gene>
    <name evidence="2" type="primary">ga21480</name>
    <name evidence="2" type="ORF">PR202_ga21480</name>
</gene>
<dbReference type="AlphaFoldDB" id="A0AAV5CZS2"/>
<reference evidence="2" key="1">
    <citation type="journal article" date="2018" name="DNA Res.">
        <title>Multiple hybrid de novo genome assembly of finger millet, an orphan allotetraploid crop.</title>
        <authorList>
            <person name="Hatakeyama M."/>
            <person name="Aluri S."/>
            <person name="Balachadran M.T."/>
            <person name="Sivarajan S.R."/>
            <person name="Patrignani A."/>
            <person name="Gruter S."/>
            <person name="Poveda L."/>
            <person name="Shimizu-Inatsugi R."/>
            <person name="Baeten J."/>
            <person name="Francoijs K.J."/>
            <person name="Nataraja K.N."/>
            <person name="Reddy Y.A.N."/>
            <person name="Phadnis S."/>
            <person name="Ravikumar R.L."/>
            <person name="Schlapbach R."/>
            <person name="Sreeman S.M."/>
            <person name="Shimizu K.K."/>
        </authorList>
    </citation>
    <scope>NUCLEOTIDE SEQUENCE</scope>
</reference>
<feature type="region of interest" description="Disordered" evidence="1">
    <location>
        <begin position="205"/>
        <end position="234"/>
    </location>
</feature>
<organism evidence="2 3">
    <name type="scientific">Eleusine coracana subsp. coracana</name>
    <dbReference type="NCBI Taxonomy" id="191504"/>
    <lineage>
        <taxon>Eukaryota</taxon>
        <taxon>Viridiplantae</taxon>
        <taxon>Streptophyta</taxon>
        <taxon>Embryophyta</taxon>
        <taxon>Tracheophyta</taxon>
        <taxon>Spermatophyta</taxon>
        <taxon>Magnoliopsida</taxon>
        <taxon>Liliopsida</taxon>
        <taxon>Poales</taxon>
        <taxon>Poaceae</taxon>
        <taxon>PACMAD clade</taxon>
        <taxon>Chloridoideae</taxon>
        <taxon>Cynodonteae</taxon>
        <taxon>Eleusininae</taxon>
        <taxon>Eleusine</taxon>
    </lineage>
</organism>
<evidence type="ECO:0000256" key="1">
    <source>
        <dbReference type="SAM" id="MobiDB-lite"/>
    </source>
</evidence>
<keyword evidence="3" id="KW-1185">Reference proteome</keyword>